<dbReference type="PANTHER" id="PTHR12654">
    <property type="entry name" value="BILE ACID BETA-GLUCOSIDASE-RELATED"/>
    <property type="match status" value="1"/>
</dbReference>
<dbReference type="InterPro" id="IPR024462">
    <property type="entry name" value="GH116_N"/>
</dbReference>
<accession>A0A1B1Y3E1</accession>
<keyword evidence="4" id="KW-1185">Reference proteome</keyword>
<dbReference type="RefSeq" id="WP_068824402.1">
    <property type="nucleotide sequence ID" value="NZ_CP014224.1"/>
</dbReference>
<dbReference type="Pfam" id="PF04685">
    <property type="entry name" value="DUF608"/>
    <property type="match status" value="1"/>
</dbReference>
<feature type="domain" description="Glycosyl-hydrolase family 116 N-terminal" evidence="2">
    <location>
        <begin position="68"/>
        <end position="378"/>
    </location>
</feature>
<proteinExistence type="predicted"/>
<dbReference type="Gene3D" id="1.50.10.10">
    <property type="match status" value="1"/>
</dbReference>
<sequence length="927" mass="104220">MKINLKFKTTDTAIAIITIFMPLLLLAQVSGNKPYIPINKGLDNKWIESLLEKGEQKIYNDEELKYIAMPCGGIGTGQVEITGEGKLVFTESVYNQMQQPNTGHGLSSGYNYINPVVLESKVNNAFSIRIKEASGNYKVLRLNHQDFDDIQFIGEYPMSQLTYQKKNGKLPIEIKSEVFSPFVPLNLRSSSNPVTVIRYSIKNTSDKSVEVALSGWLKNIEFPIKSKVSYTNTIMKSKGVKGLSLEMNPKDTSESVMKHPQLGGFSLSVLDKNANVLVSNLSNETFLQQWEKGEKIKNSKQSYTSETAIGGQVVSHIKVAPNKTKVVTFLVTWYFPNAYENGKRYKQARDEAPGWVGHLYNNWYTNAFDVASYVSANFNALYSDTKHFRNTYHNTSLPYWLANRITMPVSTLAAGNIAIWKNGRLYAYEGIGFCQGTCGHVYNFVTAISKLFPELERSVRLLQDFNEDEPYSGYSKSGRINFRGYGANDPNAIHSYASDAQSGYVLKAYREHLNSKDNTFLDAIWDKVKMAIGYHIFKDGAEIGLEPNGVLEGKQTFWDPMWYGPNPYNNTLYLAALRAAEEMAKVQGEFNLAKRYHAIFETGSTFMNEHMWNGEYYVHLYPTGFKSDNGIRNGFSSPEVIDSNAEAFIKGFNNGAPNYYISTGCDAQQLFGQNWAHQLGLGYILPQQHCLTAANSIYQYNYTPDIGTVYNFQKPKHRTLAAIGEGAMVNGSWPKTPPKNFENLHDKANIWTGLEYEASCDMINEGLVKEGLVVIRSIHDRYNGTKRNPWNEIEGSDHYSRAMHSWNVLLSISGFTYNGPKGIIGYNPKLTPENFKSFFSASEGWGNYSQTKTNNIQTGSIHLAYGKLMLNTINLNVTPGKTVKQLDIHLNGKSLKASFEQKGDIVSINVDQTVQLNKNDKLSIQLK</sequence>
<dbReference type="InterPro" id="IPR006775">
    <property type="entry name" value="GH116_catalytic"/>
</dbReference>
<dbReference type="EMBL" id="CP014224">
    <property type="protein sequence ID" value="ANW95302.1"/>
    <property type="molecule type" value="Genomic_DNA"/>
</dbReference>
<dbReference type="STRING" id="1790137.AXE80_02925"/>
<dbReference type="InterPro" id="IPR008928">
    <property type="entry name" value="6-hairpin_glycosidase_sf"/>
</dbReference>
<dbReference type="GO" id="GO:0005975">
    <property type="term" value="P:carbohydrate metabolic process"/>
    <property type="evidence" value="ECO:0007669"/>
    <property type="project" value="InterPro"/>
</dbReference>
<feature type="domain" description="Glycosyl-hydrolase family 116 catalytic region" evidence="1">
    <location>
        <begin position="499"/>
        <end position="804"/>
    </location>
</feature>
<reference evidence="3 4" key="1">
    <citation type="submission" date="2016-02" db="EMBL/GenBank/DDBJ databases">
        <authorList>
            <person name="Wen L."/>
            <person name="He K."/>
            <person name="Yang H."/>
        </authorList>
    </citation>
    <scope>NUCLEOTIDE SEQUENCE [LARGE SCALE GENOMIC DNA]</scope>
    <source>
        <strain evidence="3 4">CZ1127</strain>
    </source>
</reference>
<dbReference type="AlphaFoldDB" id="A0A1B1Y3E1"/>
<name>A0A1B1Y3E1_9FLAO</name>
<dbReference type="SUPFAM" id="SSF48208">
    <property type="entry name" value="Six-hairpin glycosidases"/>
    <property type="match status" value="1"/>
</dbReference>
<evidence type="ECO:0000313" key="4">
    <source>
        <dbReference type="Proteomes" id="UP000092967"/>
    </source>
</evidence>
<dbReference type="InterPro" id="IPR052566">
    <property type="entry name" value="Non-lysos_glucosylceramidase"/>
</dbReference>
<evidence type="ECO:0000313" key="3">
    <source>
        <dbReference type="EMBL" id="ANW95302.1"/>
    </source>
</evidence>
<protein>
    <recommendedName>
        <fullName evidence="5">Glycosyl-hydrolase family 116 catalytic region domain-containing protein</fullName>
    </recommendedName>
</protein>
<evidence type="ECO:0000259" key="1">
    <source>
        <dbReference type="Pfam" id="PF04685"/>
    </source>
</evidence>
<dbReference type="Proteomes" id="UP000092967">
    <property type="component" value="Chromosome"/>
</dbReference>
<dbReference type="OrthoDB" id="1007311at2"/>
<dbReference type="InterPro" id="IPR012341">
    <property type="entry name" value="6hp_glycosidase-like_sf"/>
</dbReference>
<dbReference type="PANTHER" id="PTHR12654:SF4">
    <property type="entry name" value="PB1 DOMAIN-CONTAINING PROTEIN"/>
    <property type="match status" value="1"/>
</dbReference>
<dbReference type="GO" id="GO:0008422">
    <property type="term" value="F:beta-glucosidase activity"/>
    <property type="evidence" value="ECO:0007669"/>
    <property type="project" value="TreeGrafter"/>
</dbReference>
<evidence type="ECO:0000259" key="2">
    <source>
        <dbReference type="Pfam" id="PF12215"/>
    </source>
</evidence>
<evidence type="ECO:0008006" key="5">
    <source>
        <dbReference type="Google" id="ProtNLM"/>
    </source>
</evidence>
<dbReference type="Pfam" id="PF12215">
    <property type="entry name" value="Glyco_hydr_116N"/>
    <property type="match status" value="1"/>
</dbReference>
<dbReference type="KEGG" id="wfu:AXE80_02925"/>
<gene>
    <name evidence="3" type="ORF">AXE80_02925</name>
</gene>
<organism evidence="3 4">
    <name type="scientific">Wenyingzhuangia fucanilytica</name>
    <dbReference type="NCBI Taxonomy" id="1790137"/>
    <lineage>
        <taxon>Bacteria</taxon>
        <taxon>Pseudomonadati</taxon>
        <taxon>Bacteroidota</taxon>
        <taxon>Flavobacteriia</taxon>
        <taxon>Flavobacteriales</taxon>
        <taxon>Flavobacteriaceae</taxon>
        <taxon>Wenyingzhuangia</taxon>
    </lineage>
</organism>